<reference evidence="5 6" key="1">
    <citation type="journal article" date="2014" name="PLoS Genet.">
        <title>Phylogenetically driven sequencing of extremely halophilic archaea reveals strategies for static and dynamic osmo-response.</title>
        <authorList>
            <person name="Becker E.A."/>
            <person name="Seitzer P.M."/>
            <person name="Tritt A."/>
            <person name="Larsen D."/>
            <person name="Krusor M."/>
            <person name="Yao A.I."/>
            <person name="Wu D."/>
            <person name="Madern D."/>
            <person name="Eisen J.A."/>
            <person name="Darling A.E."/>
            <person name="Facciotti M.T."/>
        </authorList>
    </citation>
    <scope>NUCLEOTIDE SEQUENCE [LARGE SCALE GENOMIC DNA]</scope>
    <source>
        <strain evidence="5 6">JCM 10879</strain>
    </source>
</reference>
<evidence type="ECO:0000256" key="2">
    <source>
        <dbReference type="ARBA" id="ARBA00023163"/>
    </source>
</evidence>
<sequence>MTTVVELEAPAARLGFARTFDRVSTFEFRIGGLVGGSAPLVRLTGPDRRTVDRALETDPSVDVIANVGDGPAGVAGASTDSRSPSTTPGRAGVPNREADGGSPTAGRPNDRRSNGGGNGNEPTGGGSASPTVADGNVDVDAAQQRQWLYRLAFHDGFKLFQQIVRENDGAILAAKGRDDRWSLQLLYHDRESVSQSHGLFEQYEFEVEVTRINSPENLDREQSPLTDTQYETVVAAHELGYFDVPREITLEELAAELDVSHQALSERLRRSHAALISAELSDRLSPVGIDL</sequence>
<keyword evidence="2" id="KW-0804">Transcription</keyword>
<feature type="compositionally biased region" description="Gly residues" evidence="3">
    <location>
        <begin position="114"/>
        <end position="127"/>
    </location>
</feature>
<gene>
    <name evidence="5" type="ORF">C446_06265</name>
</gene>
<organism evidence="5 6">
    <name type="scientific">Halobiforma nitratireducens JCM 10879</name>
    <dbReference type="NCBI Taxonomy" id="1227454"/>
    <lineage>
        <taxon>Archaea</taxon>
        <taxon>Methanobacteriati</taxon>
        <taxon>Methanobacteriota</taxon>
        <taxon>Stenosarchaea group</taxon>
        <taxon>Halobacteria</taxon>
        <taxon>Halobacteriales</taxon>
        <taxon>Natrialbaceae</taxon>
        <taxon>Halobiforma</taxon>
    </lineage>
</organism>
<evidence type="ECO:0000256" key="1">
    <source>
        <dbReference type="ARBA" id="ARBA00023015"/>
    </source>
</evidence>
<protein>
    <submittedName>
        <fullName evidence="5">Bacterio-opsin activator HTH domain-containing protein</fullName>
    </submittedName>
</protein>
<evidence type="ECO:0000256" key="3">
    <source>
        <dbReference type="SAM" id="MobiDB-lite"/>
    </source>
</evidence>
<dbReference type="PANTHER" id="PTHR34236">
    <property type="entry name" value="DIMETHYL SULFOXIDE REDUCTASE TRANSCRIPTIONAL ACTIVATOR"/>
    <property type="match status" value="1"/>
</dbReference>
<name>M0M946_9EURY</name>
<evidence type="ECO:0000259" key="4">
    <source>
        <dbReference type="Pfam" id="PF04967"/>
    </source>
</evidence>
<comment type="caution">
    <text evidence="5">The sequence shown here is derived from an EMBL/GenBank/DDBJ whole genome shotgun (WGS) entry which is preliminary data.</text>
</comment>
<dbReference type="AlphaFoldDB" id="M0M946"/>
<dbReference type="Pfam" id="PF04967">
    <property type="entry name" value="HTH_10"/>
    <property type="match status" value="1"/>
</dbReference>
<dbReference type="OrthoDB" id="156233at2157"/>
<proteinExistence type="predicted"/>
<dbReference type="eggNOG" id="arCOG02280">
    <property type="taxonomic scope" value="Archaea"/>
</dbReference>
<feature type="compositionally biased region" description="Polar residues" evidence="3">
    <location>
        <begin position="78"/>
        <end position="88"/>
    </location>
</feature>
<dbReference type="InterPro" id="IPR007050">
    <property type="entry name" value="HTH_bacterioopsin"/>
</dbReference>
<dbReference type="EMBL" id="AOMA01000067">
    <property type="protein sequence ID" value="EMA41139.1"/>
    <property type="molecule type" value="Genomic_DNA"/>
</dbReference>
<dbReference type="RefSeq" id="WP_006672199.1">
    <property type="nucleotide sequence ID" value="NZ_AOMA01000067.1"/>
</dbReference>
<keyword evidence="1" id="KW-0805">Transcription regulation</keyword>
<dbReference type="PANTHER" id="PTHR34236:SF1">
    <property type="entry name" value="DIMETHYL SULFOXIDE REDUCTASE TRANSCRIPTIONAL ACTIVATOR"/>
    <property type="match status" value="1"/>
</dbReference>
<evidence type="ECO:0000313" key="6">
    <source>
        <dbReference type="Proteomes" id="UP000011607"/>
    </source>
</evidence>
<dbReference type="Proteomes" id="UP000011607">
    <property type="component" value="Unassembled WGS sequence"/>
</dbReference>
<accession>M0M946</accession>
<keyword evidence="6" id="KW-1185">Reference proteome</keyword>
<evidence type="ECO:0000313" key="5">
    <source>
        <dbReference type="EMBL" id="EMA41139.1"/>
    </source>
</evidence>
<dbReference type="PATRIC" id="fig|1227454.3.peg.1255"/>
<feature type="region of interest" description="Disordered" evidence="3">
    <location>
        <begin position="62"/>
        <end position="134"/>
    </location>
</feature>
<feature type="domain" description="HTH bat-type" evidence="4">
    <location>
        <begin position="225"/>
        <end position="276"/>
    </location>
</feature>